<evidence type="ECO:0000313" key="3">
    <source>
        <dbReference type="Proteomes" id="UP001597297"/>
    </source>
</evidence>
<dbReference type="RefSeq" id="WP_377095742.1">
    <property type="nucleotide sequence ID" value="NZ_JBHSJM010000001.1"/>
</dbReference>
<dbReference type="Proteomes" id="UP001597297">
    <property type="component" value="Unassembled WGS sequence"/>
</dbReference>
<dbReference type="InterPro" id="IPR011990">
    <property type="entry name" value="TPR-like_helical_dom_sf"/>
</dbReference>
<organism evidence="2 3">
    <name type="scientific">Rubritalea spongiae</name>
    <dbReference type="NCBI Taxonomy" id="430797"/>
    <lineage>
        <taxon>Bacteria</taxon>
        <taxon>Pseudomonadati</taxon>
        <taxon>Verrucomicrobiota</taxon>
        <taxon>Verrucomicrobiia</taxon>
        <taxon>Verrucomicrobiales</taxon>
        <taxon>Rubritaleaceae</taxon>
        <taxon>Rubritalea</taxon>
    </lineage>
</organism>
<name>A0ABW5E2J1_9BACT</name>
<keyword evidence="3" id="KW-1185">Reference proteome</keyword>
<reference evidence="3" key="1">
    <citation type="journal article" date="2019" name="Int. J. Syst. Evol. Microbiol.">
        <title>The Global Catalogue of Microorganisms (GCM) 10K type strain sequencing project: providing services to taxonomists for standard genome sequencing and annotation.</title>
        <authorList>
            <consortium name="The Broad Institute Genomics Platform"/>
            <consortium name="The Broad Institute Genome Sequencing Center for Infectious Disease"/>
            <person name="Wu L."/>
            <person name="Ma J."/>
        </authorList>
    </citation>
    <scope>NUCLEOTIDE SEQUENCE [LARGE SCALE GENOMIC DNA]</scope>
    <source>
        <strain evidence="3">JCM 16545</strain>
    </source>
</reference>
<feature type="region of interest" description="Disordered" evidence="1">
    <location>
        <begin position="467"/>
        <end position="487"/>
    </location>
</feature>
<comment type="caution">
    <text evidence="2">The sequence shown here is derived from an EMBL/GenBank/DDBJ whole genome shotgun (WGS) entry which is preliminary data.</text>
</comment>
<dbReference type="Gene3D" id="1.25.40.10">
    <property type="entry name" value="Tetratricopeptide repeat domain"/>
    <property type="match status" value="1"/>
</dbReference>
<accession>A0ABW5E2J1</accession>
<gene>
    <name evidence="2" type="ORF">ACFSQZ_09860</name>
</gene>
<sequence>MVQYVDADPWKRVKGEQKAFYEEQMASVLELYHEGKPAEALKRLDEVYDKVDEEHPSHHFFAIVWWEAQVKSGREDAEWGYQVFNSLYERSIRKNPRRAVDIPSSDYVLYQNIIARLSSLGRAAEVRSWVLKMEDSLRDFKGINTEDTSVYADRGAIFSFMPEARKRAFPYYRKDLGQGSDLFIYYANMYAVISVADQALFTGDWARAAELYYWYIGYSNVYIENDGGPMPAEVYKYTLRAIKSLMLICEIHGHTEESLGFYQHYVEQIEKFFTKQRPFYSEGYLRRELAKMEFGQLDEESLSIADEAMEVISSTHYYDKDDVIECALLRARIYYALGRKPEAWEMVNTVFEEAKKDVNPNLWTYVLTTVVDLAIEDGATDPQIEDWLLLALDNERQKGNKFGELPLYEKYAIFLEKQGSYAEAIEILQEAVRLAGSMRLPTRVLENRKEIERLQLAQQVVSDRSDKGAQELAGNAAEHGAFESGASEVRNPERTIAFRMVDIQPIQSAAISVSGEKAYGRFFVLNSSSEEQTGMLRVRGAVGEIQMLDDGWYVIESGVGMTKGQSEIALSLGAGESVVIEISGEPEAGGTESLVTCEWIGASGDGVSAQWRYSSAAKDERTAVIDAHRVRDNPFFLIPIHHMIQRSSAGEPEAIDLRIESSVPMRIEIYDAQSNELISIDANGDGDFKDQGDYIGVDVNRNNWPDLSFEADQKLTSLVMYVKGAEGTTDSEAQLTVKVLDDGEWRIDAVDHVQNL</sequence>
<dbReference type="SUPFAM" id="SSF48452">
    <property type="entry name" value="TPR-like"/>
    <property type="match status" value="1"/>
</dbReference>
<proteinExistence type="predicted"/>
<evidence type="ECO:0000313" key="2">
    <source>
        <dbReference type="EMBL" id="MFD2276773.1"/>
    </source>
</evidence>
<protein>
    <submittedName>
        <fullName evidence="2">Tetratricopeptide repeat protein</fullName>
    </submittedName>
</protein>
<dbReference type="EMBL" id="JBHUJC010000027">
    <property type="protein sequence ID" value="MFD2276773.1"/>
    <property type="molecule type" value="Genomic_DNA"/>
</dbReference>
<evidence type="ECO:0000256" key="1">
    <source>
        <dbReference type="SAM" id="MobiDB-lite"/>
    </source>
</evidence>